<reference evidence="1 2" key="1">
    <citation type="journal article" date="2013" name="Nature">
        <title>Insights into bilaterian evolution from three spiralian genomes.</title>
        <authorList>
            <person name="Simakov O."/>
            <person name="Marletaz F."/>
            <person name="Cho S.J."/>
            <person name="Edsinger-Gonzales E."/>
            <person name="Havlak P."/>
            <person name="Hellsten U."/>
            <person name="Kuo D.H."/>
            <person name="Larsson T."/>
            <person name="Lv J."/>
            <person name="Arendt D."/>
            <person name="Savage R."/>
            <person name="Osoegawa K."/>
            <person name="de Jong P."/>
            <person name="Grimwood J."/>
            <person name="Chapman J.A."/>
            <person name="Shapiro H."/>
            <person name="Aerts A."/>
            <person name="Otillar R.P."/>
            <person name="Terry A.Y."/>
            <person name="Boore J.L."/>
            <person name="Grigoriev I.V."/>
            <person name="Lindberg D.R."/>
            <person name="Seaver E.C."/>
            <person name="Weisblat D.A."/>
            <person name="Putnam N.H."/>
            <person name="Rokhsar D.S."/>
        </authorList>
    </citation>
    <scope>NUCLEOTIDE SEQUENCE [LARGE SCALE GENOMIC DNA]</scope>
</reference>
<dbReference type="EMBL" id="KB200521">
    <property type="protein sequence ID" value="ESP01441.1"/>
    <property type="molecule type" value="Genomic_DNA"/>
</dbReference>
<organism evidence="1 2">
    <name type="scientific">Lottia gigantea</name>
    <name type="common">Giant owl limpet</name>
    <dbReference type="NCBI Taxonomy" id="225164"/>
    <lineage>
        <taxon>Eukaryota</taxon>
        <taxon>Metazoa</taxon>
        <taxon>Spiralia</taxon>
        <taxon>Lophotrochozoa</taxon>
        <taxon>Mollusca</taxon>
        <taxon>Gastropoda</taxon>
        <taxon>Patellogastropoda</taxon>
        <taxon>Lottioidea</taxon>
        <taxon>Lottiidae</taxon>
        <taxon>Lottia</taxon>
    </lineage>
</organism>
<keyword evidence="2" id="KW-1185">Reference proteome</keyword>
<evidence type="ECO:0000313" key="1">
    <source>
        <dbReference type="EMBL" id="ESP01441.1"/>
    </source>
</evidence>
<proteinExistence type="predicted"/>
<dbReference type="CTD" id="20237444"/>
<dbReference type="AlphaFoldDB" id="V4B1Z3"/>
<dbReference type="GeneID" id="20237444"/>
<gene>
    <name evidence="1" type="ORF">LOTGIDRAFT_157625</name>
</gene>
<sequence length="157" mass="16499">MDPNVPPPTYEESQAASYEPIDQSQIDVISKNTVIEDGVNEEGIKKEKNTNVNNQPLINNHSPIITTQPTSVAAYTAVDGGGTHVADDSCCTYCLCLSVSWDRSVCCHSPRCCSCDDCCDGDGDCDNCCGDCGDCCDCDCGGMDCGGCDCGGCDCAF</sequence>
<dbReference type="KEGG" id="lgi:LOTGIDRAFT_157625"/>
<protein>
    <submittedName>
        <fullName evidence="1">Uncharacterized protein</fullName>
    </submittedName>
</protein>
<accession>V4B1Z3</accession>
<dbReference type="OMA" id="PANKGDC"/>
<dbReference type="HOGENOM" id="CLU_1679928_0_0_1"/>
<name>V4B1Z3_LOTGI</name>
<dbReference type="Proteomes" id="UP000030746">
    <property type="component" value="Unassembled WGS sequence"/>
</dbReference>
<dbReference type="RefSeq" id="XP_009048075.1">
    <property type="nucleotide sequence ID" value="XM_009049827.1"/>
</dbReference>
<evidence type="ECO:0000313" key="2">
    <source>
        <dbReference type="Proteomes" id="UP000030746"/>
    </source>
</evidence>